<sequence length="753" mass="77719">MGLWATTSAAPRIEGALAEVARQAAAPDALQTEVRGRDLRVTGTVTDLAAYVDRLAEFERIDGLRQVAFEVETLPLASPYELTLRRTEEGAISVAGPVPDDAAKAALIDGFPDGDEADLTLATGAPDEDWAEVVATLAEALAPLRSGEVMLSDRAITLAALAPTPREAEALQATLDALPKAYTVADEIEVEDDGTPLRLSLTLDDGRLSGQGKVPADLPEAVSEVILGNGAVDVTQSVRTAENTAWPAMARAAIEALGALVEGRLEIEGDAVTLTGSGAPDAVEKAQAMLGEIPDAFDVTQDLTVVEEVQPVGLVMDWDGETATATGAVPEGFVPNGPAGVEPSLDLDEHPQADGAVAFRRNADAGIAALALLDTGRVQVDAEAIHLTGTATTPQVAVLMDDVLASVADSVTITRDITYLDDGSPAAWTLRFSTTDGAHVEGRLPAGLSVADMEAALGVEIAGAPAVAAEDSETQGSLGVLDVLSEVLPEVETLTFAREGGGSALDLVATPGVELDVMAVDLAEKLPATVAFSIAPSDVTLPEGSTRRNATTGLEEVFTGKYWLPVLAFEPDAETCTEQADAVLARNKITFLSGSDRLDATSIRAINAIAAVAKPCLDAGLMLEIGGHTDSTGSEEINQALSFDRANAVLTALLSRDLDGAAMTAVGYGQSEPIADNETEEGRAANRRTTLRWTSPEGEADGLATDEATDAEGSADAGTDEGETGAGALDDAGEEESEATETDPEETPDAAEE</sequence>
<keyword evidence="5" id="KW-1185">Reference proteome</keyword>
<dbReference type="GO" id="GO:0016020">
    <property type="term" value="C:membrane"/>
    <property type="evidence" value="ECO:0007669"/>
    <property type="project" value="UniProtKB-UniRule"/>
</dbReference>
<evidence type="ECO:0000313" key="4">
    <source>
        <dbReference type="EMBL" id="PVA07302.1"/>
    </source>
</evidence>
<organism evidence="4 5">
    <name type="scientific">Thalassorhabdomicrobium marinisediminis</name>
    <dbReference type="NCBI Taxonomy" id="2170577"/>
    <lineage>
        <taxon>Bacteria</taxon>
        <taxon>Pseudomonadati</taxon>
        <taxon>Pseudomonadota</taxon>
        <taxon>Alphaproteobacteria</taxon>
        <taxon>Rhodobacterales</taxon>
        <taxon>Paracoccaceae</taxon>
        <taxon>Thalassorhabdomicrobium</taxon>
    </lineage>
</organism>
<evidence type="ECO:0000256" key="1">
    <source>
        <dbReference type="PROSITE-ProRule" id="PRU00473"/>
    </source>
</evidence>
<proteinExistence type="predicted"/>
<feature type="compositionally biased region" description="Acidic residues" evidence="2">
    <location>
        <begin position="731"/>
        <end position="753"/>
    </location>
</feature>
<dbReference type="PANTHER" id="PTHR30329:SF21">
    <property type="entry name" value="LIPOPROTEIN YIAD-RELATED"/>
    <property type="match status" value="1"/>
</dbReference>
<accession>A0A2T7FYQ3</accession>
<dbReference type="InterPro" id="IPR006665">
    <property type="entry name" value="OmpA-like"/>
</dbReference>
<dbReference type="CDD" id="cd07185">
    <property type="entry name" value="OmpA_C-like"/>
    <property type="match status" value="1"/>
</dbReference>
<reference evidence="4 5" key="1">
    <citation type="submission" date="2018-04" db="EMBL/GenBank/DDBJ databases">
        <title>Pelagivirga bohaiensis gen. nov., sp. nov., a bacterium isolated from the Bohai Sea.</title>
        <authorList>
            <person name="Ji X."/>
        </authorList>
    </citation>
    <scope>NUCLEOTIDE SEQUENCE [LARGE SCALE GENOMIC DNA]</scope>
    <source>
        <strain evidence="4 5">BH-SD16</strain>
    </source>
</reference>
<protein>
    <submittedName>
        <fullName evidence="4">OmpA family protein</fullName>
    </submittedName>
</protein>
<comment type="caution">
    <text evidence="4">The sequence shown here is derived from an EMBL/GenBank/DDBJ whole genome shotgun (WGS) entry which is preliminary data.</text>
</comment>
<dbReference type="Pfam" id="PF00691">
    <property type="entry name" value="OmpA"/>
    <property type="match status" value="1"/>
</dbReference>
<gene>
    <name evidence="4" type="ORF">DC363_05515</name>
</gene>
<dbReference type="Gene3D" id="3.30.1330.60">
    <property type="entry name" value="OmpA-like domain"/>
    <property type="match status" value="1"/>
</dbReference>
<dbReference type="InterPro" id="IPR036737">
    <property type="entry name" value="OmpA-like_sf"/>
</dbReference>
<dbReference type="SUPFAM" id="SSF103088">
    <property type="entry name" value="OmpA-like"/>
    <property type="match status" value="1"/>
</dbReference>
<dbReference type="Gene3D" id="3.40.1520.20">
    <property type="match status" value="1"/>
</dbReference>
<feature type="domain" description="OmpA-like" evidence="3">
    <location>
        <begin position="578"/>
        <end position="697"/>
    </location>
</feature>
<dbReference type="InterPro" id="IPR050330">
    <property type="entry name" value="Bact_OuterMem_StrucFunc"/>
</dbReference>
<dbReference type="Proteomes" id="UP000244817">
    <property type="component" value="Unassembled WGS sequence"/>
</dbReference>
<name>A0A2T7FYQ3_9RHOB</name>
<dbReference type="AlphaFoldDB" id="A0A2T7FYQ3"/>
<feature type="region of interest" description="Disordered" evidence="2">
    <location>
        <begin position="671"/>
        <end position="753"/>
    </location>
</feature>
<dbReference type="PANTHER" id="PTHR30329">
    <property type="entry name" value="STATOR ELEMENT OF FLAGELLAR MOTOR COMPLEX"/>
    <property type="match status" value="1"/>
</dbReference>
<keyword evidence="1" id="KW-0472">Membrane</keyword>
<dbReference type="PROSITE" id="PS51123">
    <property type="entry name" value="OMPA_2"/>
    <property type="match status" value="1"/>
</dbReference>
<evidence type="ECO:0000259" key="3">
    <source>
        <dbReference type="PROSITE" id="PS51123"/>
    </source>
</evidence>
<evidence type="ECO:0000256" key="2">
    <source>
        <dbReference type="SAM" id="MobiDB-lite"/>
    </source>
</evidence>
<dbReference type="EMBL" id="QCYG01000003">
    <property type="protein sequence ID" value="PVA07302.1"/>
    <property type="molecule type" value="Genomic_DNA"/>
</dbReference>
<evidence type="ECO:0000313" key="5">
    <source>
        <dbReference type="Proteomes" id="UP000244817"/>
    </source>
</evidence>